<evidence type="ECO:0000256" key="4">
    <source>
        <dbReference type="ARBA" id="ARBA00022787"/>
    </source>
</evidence>
<name>A0A6J1NV25_BICAN</name>
<dbReference type="InterPro" id="IPR027417">
    <property type="entry name" value="P-loop_NTPase"/>
</dbReference>
<dbReference type="GO" id="GO:0051646">
    <property type="term" value="P:mitochondrion localization"/>
    <property type="evidence" value="ECO:0007669"/>
    <property type="project" value="TreeGrafter"/>
</dbReference>
<dbReference type="GO" id="GO:0008053">
    <property type="term" value="P:mitochondrial fusion"/>
    <property type="evidence" value="ECO:0007669"/>
    <property type="project" value="InterPro"/>
</dbReference>
<evidence type="ECO:0000256" key="3">
    <source>
        <dbReference type="ARBA" id="ARBA00022741"/>
    </source>
</evidence>
<comment type="subcellular location">
    <subcellularLocation>
        <location evidence="1">Mitochondrion outer membrane</location>
        <topology evidence="1">Multi-pass membrane protein</topology>
    </subcellularLocation>
</comment>
<dbReference type="CTD" id="31581"/>
<dbReference type="InterPro" id="IPR045063">
    <property type="entry name" value="Dynamin_N"/>
</dbReference>
<protein>
    <submittedName>
        <fullName evidence="14 15">Transmembrane GTPase Marf</fullName>
    </submittedName>
</protein>
<keyword evidence="7" id="KW-0175">Coiled coil</keyword>
<evidence type="ECO:0000313" key="15">
    <source>
        <dbReference type="RefSeq" id="XP_023950570.1"/>
    </source>
</evidence>
<dbReference type="Pfam" id="PF00350">
    <property type="entry name" value="Dynamin_N"/>
    <property type="match status" value="1"/>
</dbReference>
<organism evidence="13 14">
    <name type="scientific">Bicyclus anynana</name>
    <name type="common">Squinting bush brown butterfly</name>
    <dbReference type="NCBI Taxonomy" id="110368"/>
    <lineage>
        <taxon>Eukaryota</taxon>
        <taxon>Metazoa</taxon>
        <taxon>Ecdysozoa</taxon>
        <taxon>Arthropoda</taxon>
        <taxon>Hexapoda</taxon>
        <taxon>Insecta</taxon>
        <taxon>Pterygota</taxon>
        <taxon>Neoptera</taxon>
        <taxon>Endopterygota</taxon>
        <taxon>Lepidoptera</taxon>
        <taxon>Glossata</taxon>
        <taxon>Ditrysia</taxon>
        <taxon>Papilionoidea</taxon>
        <taxon>Nymphalidae</taxon>
        <taxon>Satyrinae</taxon>
        <taxon>Satyrini</taxon>
        <taxon>Mycalesina</taxon>
        <taxon>Bicyclus</taxon>
    </lineage>
</organism>
<evidence type="ECO:0000256" key="8">
    <source>
        <dbReference type="ARBA" id="ARBA00023128"/>
    </source>
</evidence>
<dbReference type="RefSeq" id="XP_023950569.1">
    <property type="nucleotide sequence ID" value="XM_024094801.1"/>
</dbReference>
<dbReference type="InterPro" id="IPR027094">
    <property type="entry name" value="Mitofusin_fam"/>
</dbReference>
<dbReference type="InterPro" id="IPR030381">
    <property type="entry name" value="G_DYNAMIN_dom"/>
</dbReference>
<evidence type="ECO:0000313" key="13">
    <source>
        <dbReference type="Proteomes" id="UP001652582"/>
    </source>
</evidence>
<keyword evidence="9" id="KW-0342">GTP-binding</keyword>
<dbReference type="GO" id="GO:0005741">
    <property type="term" value="C:mitochondrial outer membrane"/>
    <property type="evidence" value="ECO:0007669"/>
    <property type="project" value="UniProtKB-SubCell"/>
</dbReference>
<dbReference type="Gene3D" id="3.40.50.300">
    <property type="entry name" value="P-loop containing nucleotide triphosphate hydrolases"/>
    <property type="match status" value="1"/>
</dbReference>
<evidence type="ECO:0000256" key="9">
    <source>
        <dbReference type="ARBA" id="ARBA00023134"/>
    </source>
</evidence>
<keyword evidence="10" id="KW-0472">Membrane</keyword>
<keyword evidence="13" id="KW-1185">Reference proteome</keyword>
<keyword evidence="5" id="KW-0378">Hydrolase</keyword>
<dbReference type="Proteomes" id="UP001652582">
    <property type="component" value="Chromosome 5"/>
</dbReference>
<dbReference type="KEGG" id="bany:112054872"/>
<keyword evidence="2 14" id="KW-0812">Transmembrane</keyword>
<dbReference type="PANTHER" id="PTHR10465:SF3">
    <property type="entry name" value="TRANSMEMBRANE GTPASE MARF-RELATED"/>
    <property type="match status" value="1"/>
</dbReference>
<evidence type="ECO:0000256" key="5">
    <source>
        <dbReference type="ARBA" id="ARBA00022801"/>
    </source>
</evidence>
<sequence>MAAYLNRTISMMAGDGPHNVAMNNGTVRVNISNVDSPLQIFVRAKKKINDIFVEIDDYVKDAVSFMHAVTGENGIASAQDVANVEAYVSKVQAIREVLKRDHMKVAFFGRTSNGKSTVINAMLHDKILPSGIGHTTNCFLQVEGSDTDESFMRTEGSEEKLSVQSVSQLGHALCATRLQECSLVHVYWPRELCALLRDDVVLVDSPGVDVTPNLDEWIDKYCLDADVFVLVANAESTLMVTEKNFFHKVSTKISQPNIFILNNRWDASASEPEYLDQVRSQHANRCVDFLSRELRVCSPKEAEERIFFISAKEALLTRMREREKPVSSPILAEGHQVRYFEFVDFERKFEECISQSAVRTKFAQHSRRGKNIAGDVMAALEQVYSTSCDQKSAKVEKQRILQEQLTAVEEQLTAITRQMKDKIGRMVESVEHKVSLTLSQEIRRLSALVDEYEAPFRGERAALEQYKRALHRHVEAGLGSRLKKRLSSDIGHEMDEAQKEMAERMYNILPPHKRAAAASCIVPHQQPFEVLYRLNCDNLCADFQEDLSFRFSYGITALIQRFQGRNTNKIALKNPPTVTQIPPTMGPAAPSMEVSRLSNGPAAAMGPLSAEEWSMISKFALGALTSQGTMGGLLLSGLLLKTVGWRVVAVTGLVYGALYAYERLTWTAKAQERVFKRQYVAHAGRKLRLIVDLTSANCSHQVQQELSTMFARLCRLVDEATTEMDTELSEVREAIKMLDEASTSAKKLRNKANYLSHELELFDDAFLKH</sequence>
<dbReference type="InterPro" id="IPR006884">
    <property type="entry name" value="Fzo/mitofusin_HR2"/>
</dbReference>
<dbReference type="GO" id="GO:0003924">
    <property type="term" value="F:GTPase activity"/>
    <property type="evidence" value="ECO:0007669"/>
    <property type="project" value="InterPro"/>
</dbReference>
<feature type="domain" description="Dynamin-type G" evidence="12">
    <location>
        <begin position="99"/>
        <end position="346"/>
    </location>
</feature>
<gene>
    <name evidence="14 15" type="primary">LOC112054872</name>
</gene>
<accession>A0A6J1NV25</accession>
<evidence type="ECO:0000259" key="12">
    <source>
        <dbReference type="PROSITE" id="PS51718"/>
    </source>
</evidence>
<keyword evidence="6" id="KW-1133">Transmembrane helix</keyword>
<dbReference type="FunFam" id="3.40.50.300:FF:000214">
    <property type="entry name" value="Mitofusin 2"/>
    <property type="match status" value="1"/>
</dbReference>
<evidence type="ECO:0000256" key="11">
    <source>
        <dbReference type="ARBA" id="ARBA00048548"/>
    </source>
</evidence>
<keyword evidence="3" id="KW-0547">Nucleotide-binding</keyword>
<dbReference type="PROSITE" id="PS51718">
    <property type="entry name" value="G_DYNAMIN_2"/>
    <property type="match status" value="1"/>
</dbReference>
<dbReference type="Pfam" id="PF04799">
    <property type="entry name" value="Fzo_mitofusin"/>
    <property type="match status" value="1"/>
</dbReference>
<dbReference type="RefSeq" id="XP_023950570.1">
    <property type="nucleotide sequence ID" value="XM_024094802.1"/>
</dbReference>
<dbReference type="Gene3D" id="1.20.5.110">
    <property type="match status" value="1"/>
</dbReference>
<dbReference type="CDD" id="cd09912">
    <property type="entry name" value="DLP_2"/>
    <property type="match status" value="1"/>
</dbReference>
<dbReference type="PANTHER" id="PTHR10465">
    <property type="entry name" value="TRANSMEMBRANE GTPASE FZO1"/>
    <property type="match status" value="1"/>
</dbReference>
<evidence type="ECO:0000256" key="7">
    <source>
        <dbReference type="ARBA" id="ARBA00023054"/>
    </source>
</evidence>
<dbReference type="SUPFAM" id="SSF111479">
    <property type="entry name" value="Fzo-like conserved region"/>
    <property type="match status" value="1"/>
</dbReference>
<evidence type="ECO:0000256" key="10">
    <source>
        <dbReference type="ARBA" id="ARBA00023136"/>
    </source>
</evidence>
<reference evidence="14 15" key="1">
    <citation type="submission" date="2025-04" db="UniProtKB">
        <authorList>
            <consortium name="RefSeq"/>
        </authorList>
    </citation>
    <scope>IDENTIFICATION</scope>
</reference>
<evidence type="ECO:0000256" key="6">
    <source>
        <dbReference type="ARBA" id="ARBA00022989"/>
    </source>
</evidence>
<dbReference type="GO" id="GO:0005525">
    <property type="term" value="F:GTP binding"/>
    <property type="evidence" value="ECO:0007669"/>
    <property type="project" value="UniProtKB-KW"/>
</dbReference>
<dbReference type="AlphaFoldDB" id="A0A6J1NV25"/>
<dbReference type="OrthoDB" id="6256226at2759"/>
<dbReference type="SUPFAM" id="SSF52540">
    <property type="entry name" value="P-loop containing nucleoside triphosphate hydrolases"/>
    <property type="match status" value="1"/>
</dbReference>
<proteinExistence type="predicted"/>
<evidence type="ECO:0000256" key="1">
    <source>
        <dbReference type="ARBA" id="ARBA00004374"/>
    </source>
</evidence>
<comment type="catalytic activity">
    <reaction evidence="11">
        <text>GTP + H2O = GDP + phosphate + H(+)</text>
        <dbReference type="Rhea" id="RHEA:19669"/>
        <dbReference type="ChEBI" id="CHEBI:15377"/>
        <dbReference type="ChEBI" id="CHEBI:15378"/>
        <dbReference type="ChEBI" id="CHEBI:37565"/>
        <dbReference type="ChEBI" id="CHEBI:43474"/>
        <dbReference type="ChEBI" id="CHEBI:58189"/>
    </reaction>
</comment>
<evidence type="ECO:0000256" key="2">
    <source>
        <dbReference type="ARBA" id="ARBA00022692"/>
    </source>
</evidence>
<keyword evidence="4" id="KW-1000">Mitochondrion outer membrane</keyword>
<keyword evidence="8" id="KW-0496">Mitochondrion</keyword>
<dbReference type="GeneID" id="112054872"/>
<evidence type="ECO:0000313" key="14">
    <source>
        <dbReference type="RefSeq" id="XP_023950569.1"/>
    </source>
</evidence>